<dbReference type="AlphaFoldDB" id="A0A8S4RU34"/>
<protein>
    <submittedName>
        <fullName evidence="2">Jg16225 protein</fullName>
    </submittedName>
</protein>
<dbReference type="Proteomes" id="UP000838756">
    <property type="component" value="Unassembled WGS sequence"/>
</dbReference>
<dbReference type="OrthoDB" id="7441557at2759"/>
<proteinExistence type="predicted"/>
<feature type="chain" id="PRO_5035831204" evidence="1">
    <location>
        <begin position="20"/>
        <end position="149"/>
    </location>
</feature>
<evidence type="ECO:0000313" key="2">
    <source>
        <dbReference type="EMBL" id="CAH2241833.1"/>
    </source>
</evidence>
<feature type="signal peptide" evidence="1">
    <location>
        <begin position="1"/>
        <end position="19"/>
    </location>
</feature>
<evidence type="ECO:0000313" key="3">
    <source>
        <dbReference type="Proteomes" id="UP000838756"/>
    </source>
</evidence>
<sequence length="149" mass="16981">MFASTTFLAIASNLLIADGATTLQELKISDADSSVPESCKHRVFCLVKPDDYPQETIDYIVDDSKALLQPAPQDELTQQLLFVNDEGYDMINCPSEVTVSKYITIILSVDIMLMMMVLRPTNRTNRFYGFCYKYLEIVKNYMKSQCNLH</sequence>
<evidence type="ECO:0000256" key="1">
    <source>
        <dbReference type="SAM" id="SignalP"/>
    </source>
</evidence>
<gene>
    <name evidence="2" type="primary">jg16225</name>
    <name evidence="2" type="ORF">PAEG_LOCUS18223</name>
</gene>
<organism evidence="2 3">
    <name type="scientific">Pararge aegeria aegeria</name>
    <dbReference type="NCBI Taxonomy" id="348720"/>
    <lineage>
        <taxon>Eukaryota</taxon>
        <taxon>Metazoa</taxon>
        <taxon>Ecdysozoa</taxon>
        <taxon>Arthropoda</taxon>
        <taxon>Hexapoda</taxon>
        <taxon>Insecta</taxon>
        <taxon>Pterygota</taxon>
        <taxon>Neoptera</taxon>
        <taxon>Endopterygota</taxon>
        <taxon>Lepidoptera</taxon>
        <taxon>Glossata</taxon>
        <taxon>Ditrysia</taxon>
        <taxon>Papilionoidea</taxon>
        <taxon>Nymphalidae</taxon>
        <taxon>Satyrinae</taxon>
        <taxon>Satyrini</taxon>
        <taxon>Parargina</taxon>
        <taxon>Pararge</taxon>
    </lineage>
</organism>
<name>A0A8S4RU34_9NEOP</name>
<dbReference type="EMBL" id="CAKXAJ010025590">
    <property type="protein sequence ID" value="CAH2241833.1"/>
    <property type="molecule type" value="Genomic_DNA"/>
</dbReference>
<comment type="caution">
    <text evidence="2">The sequence shown here is derived from an EMBL/GenBank/DDBJ whole genome shotgun (WGS) entry which is preliminary data.</text>
</comment>
<accession>A0A8S4RU34</accession>
<keyword evidence="1" id="KW-0732">Signal</keyword>
<reference evidence="2" key="1">
    <citation type="submission" date="2022-03" db="EMBL/GenBank/DDBJ databases">
        <authorList>
            <person name="Lindestad O."/>
        </authorList>
    </citation>
    <scope>NUCLEOTIDE SEQUENCE</scope>
</reference>
<keyword evidence="3" id="KW-1185">Reference proteome</keyword>